<name>A0A2S8A8Q7_9FLAO</name>
<dbReference type="EMBL" id="PSZM01000043">
    <property type="protein sequence ID" value="PQL90959.1"/>
    <property type="molecule type" value="Genomic_DNA"/>
</dbReference>
<keyword evidence="1" id="KW-0808">Transferase</keyword>
<reference evidence="1 2" key="1">
    <citation type="submission" date="2018-02" db="EMBL/GenBank/DDBJ databases">
        <title>Genome sequences of Apibacter spp., gut symbionts of Asian honey bees.</title>
        <authorList>
            <person name="Kwong W.K."/>
            <person name="Steele M.I."/>
            <person name="Moran N.A."/>
        </authorList>
    </citation>
    <scope>NUCLEOTIDE SEQUENCE [LARGE SCALE GENOMIC DNA]</scope>
    <source>
        <strain evidence="2">wkB301</strain>
    </source>
</reference>
<dbReference type="SUPFAM" id="SSF55961">
    <property type="entry name" value="Bet v1-like"/>
    <property type="match status" value="1"/>
</dbReference>
<protein>
    <submittedName>
        <fullName evidence="1">Orotate phosphoribosyltransferase</fullName>
    </submittedName>
</protein>
<proteinExistence type="predicted"/>
<sequence length="139" mass="15816">MFSIFSKLQKMNIKGEKVTLNKSTEEIYMLVSDPQTYKQIMPSDMDKFEVNDQGFVFALKGMPEIALKFKEKIPNTRVVLTSAKDSLTFDLNVFIEKITDNSCSVQFTFDGKFNMFISAMVEKPLNNFIKSLTEGVSAI</sequence>
<accession>A0A2S8A8Q7</accession>
<dbReference type="Proteomes" id="UP000238042">
    <property type="component" value="Unassembled WGS sequence"/>
</dbReference>
<evidence type="ECO:0000313" key="2">
    <source>
        <dbReference type="Proteomes" id="UP000238042"/>
    </source>
</evidence>
<dbReference type="GO" id="GO:0016757">
    <property type="term" value="F:glycosyltransferase activity"/>
    <property type="evidence" value="ECO:0007669"/>
    <property type="project" value="UniProtKB-KW"/>
</dbReference>
<comment type="caution">
    <text evidence="1">The sequence shown here is derived from an EMBL/GenBank/DDBJ whole genome shotgun (WGS) entry which is preliminary data.</text>
</comment>
<dbReference type="AlphaFoldDB" id="A0A2S8A8Q7"/>
<keyword evidence="2" id="KW-1185">Reference proteome</keyword>
<keyword evidence="1" id="KW-0328">Glycosyltransferase</keyword>
<evidence type="ECO:0000313" key="1">
    <source>
        <dbReference type="EMBL" id="PQL90959.1"/>
    </source>
</evidence>
<organism evidence="1 2">
    <name type="scientific">Apibacter adventoris</name>
    <dbReference type="NCBI Taxonomy" id="1679466"/>
    <lineage>
        <taxon>Bacteria</taxon>
        <taxon>Pseudomonadati</taxon>
        <taxon>Bacteroidota</taxon>
        <taxon>Flavobacteriia</taxon>
        <taxon>Flavobacteriales</taxon>
        <taxon>Weeksellaceae</taxon>
        <taxon>Apibacter</taxon>
    </lineage>
</organism>
<gene>
    <name evidence="1" type="ORF">C4S77_08845</name>
</gene>